<organism evidence="2 3">
    <name type="scientific">Marasmiellus scandens</name>
    <dbReference type="NCBI Taxonomy" id="2682957"/>
    <lineage>
        <taxon>Eukaryota</taxon>
        <taxon>Fungi</taxon>
        <taxon>Dikarya</taxon>
        <taxon>Basidiomycota</taxon>
        <taxon>Agaricomycotina</taxon>
        <taxon>Agaricomycetes</taxon>
        <taxon>Agaricomycetidae</taxon>
        <taxon>Agaricales</taxon>
        <taxon>Marasmiineae</taxon>
        <taxon>Omphalotaceae</taxon>
        <taxon>Marasmiellus</taxon>
    </lineage>
</organism>
<name>A0ABR1ILE0_9AGAR</name>
<evidence type="ECO:0000256" key="1">
    <source>
        <dbReference type="SAM" id="SignalP"/>
    </source>
</evidence>
<dbReference type="Proteomes" id="UP001498398">
    <property type="component" value="Unassembled WGS sequence"/>
</dbReference>
<protein>
    <recommendedName>
        <fullName evidence="4">Hepcidin</fullName>
    </recommendedName>
</protein>
<gene>
    <name evidence="2" type="ORF">VKT23_020479</name>
</gene>
<comment type="caution">
    <text evidence="2">The sequence shown here is derived from an EMBL/GenBank/DDBJ whole genome shotgun (WGS) entry which is preliminary data.</text>
</comment>
<keyword evidence="1" id="KW-0732">Signal</keyword>
<feature type="signal peptide" evidence="1">
    <location>
        <begin position="1"/>
        <end position="17"/>
    </location>
</feature>
<sequence>MKLTFTLFTLVIASVSAAVLQERDDQDGKDITTLTAPQTLTATKVYPSMVDFEPFMVSMTSEVVWTQFPVPTESASTV</sequence>
<proteinExistence type="predicted"/>
<accession>A0ABR1ILE0</accession>
<evidence type="ECO:0008006" key="4">
    <source>
        <dbReference type="Google" id="ProtNLM"/>
    </source>
</evidence>
<keyword evidence="3" id="KW-1185">Reference proteome</keyword>
<evidence type="ECO:0000313" key="2">
    <source>
        <dbReference type="EMBL" id="KAK7433904.1"/>
    </source>
</evidence>
<reference evidence="2 3" key="1">
    <citation type="submission" date="2024-01" db="EMBL/GenBank/DDBJ databases">
        <title>A draft genome for the cacao thread blight pathogen Marasmiellus scandens.</title>
        <authorList>
            <person name="Baruah I.K."/>
            <person name="Leung J."/>
            <person name="Bukari Y."/>
            <person name="Amoako-Attah I."/>
            <person name="Meinhardt L.W."/>
            <person name="Bailey B.A."/>
            <person name="Cohen S.P."/>
        </authorList>
    </citation>
    <scope>NUCLEOTIDE SEQUENCE [LARGE SCALE GENOMIC DNA]</scope>
    <source>
        <strain evidence="2 3">GH-19</strain>
    </source>
</reference>
<evidence type="ECO:0000313" key="3">
    <source>
        <dbReference type="Proteomes" id="UP001498398"/>
    </source>
</evidence>
<feature type="chain" id="PRO_5046734180" description="Hepcidin" evidence="1">
    <location>
        <begin position="18"/>
        <end position="78"/>
    </location>
</feature>
<dbReference type="EMBL" id="JBANRG010000136">
    <property type="protein sequence ID" value="KAK7433904.1"/>
    <property type="molecule type" value="Genomic_DNA"/>
</dbReference>